<dbReference type="PANTHER" id="PTHR47481">
    <property type="match status" value="1"/>
</dbReference>
<feature type="compositionally biased region" description="Polar residues" evidence="1">
    <location>
        <begin position="510"/>
        <end position="528"/>
    </location>
</feature>
<dbReference type="PANTHER" id="PTHR47481:SF31">
    <property type="entry name" value="OS01G0873500 PROTEIN"/>
    <property type="match status" value="1"/>
</dbReference>
<dbReference type="Pfam" id="PF14223">
    <property type="entry name" value="Retrotran_gag_2"/>
    <property type="match status" value="1"/>
</dbReference>
<feature type="compositionally biased region" description="Low complexity" evidence="1">
    <location>
        <begin position="247"/>
        <end position="278"/>
    </location>
</feature>
<protein>
    <recommendedName>
        <fullName evidence="3">Retrotransposon gag domain-containing protein</fullName>
    </recommendedName>
</protein>
<feature type="region of interest" description="Disordered" evidence="1">
    <location>
        <begin position="214"/>
        <end position="283"/>
    </location>
</feature>
<evidence type="ECO:0008006" key="3">
    <source>
        <dbReference type="Google" id="ProtNLM"/>
    </source>
</evidence>
<organism evidence="2">
    <name type="scientific">Ananas comosus var. bracteatus</name>
    <name type="common">red pineapple</name>
    <dbReference type="NCBI Taxonomy" id="296719"/>
    <lineage>
        <taxon>Eukaryota</taxon>
        <taxon>Viridiplantae</taxon>
        <taxon>Streptophyta</taxon>
        <taxon>Embryophyta</taxon>
        <taxon>Tracheophyta</taxon>
        <taxon>Spermatophyta</taxon>
        <taxon>Magnoliopsida</taxon>
        <taxon>Liliopsida</taxon>
        <taxon>Poales</taxon>
        <taxon>Bromeliaceae</taxon>
        <taxon>Bromelioideae</taxon>
        <taxon>Ananas</taxon>
    </lineage>
</organism>
<sequence length="550" mass="58398">MAGTSSSSPGLASMISHPVQEKLAKNNHATWKAQVLATIRGARLEGYLTGKAVKPPVQIDGKDGDKIIKVDNPLYEDWLAADQQVLSYLLASVSKEVLAQVAAKQSAAEVWTAIEVMFASKTRARAVNTRLALATAQKGNMTVTEYVGKMRALGDEMAAAGRPLEDDELVEYILTGLDEEYDPVVSSVIGRSDAISVSELYSQMLAFETRLSLRNSGGHSSGSSANVANQRGRGGFGRSGRGGRGGRFNNAPANRGGRGPNPNNPHQGGNGAHNSNNSSDDRPRCQVCRKFGHTADRCWHRYDENLFQIKEMLVLLPQDPMVSTQTGTLIPAPPTTSLEGAQATEDLVSPTEAALPTESSPGSPPRTAAGSPIQDLGASAPPPHDGDTCPAAVAPVPAEGGTDAAAANPAPSIITPGSSASPPLSVEPAPVFTEAVQQETQPRPRTRLQAGVRKPKVYRDGTIRYGLFTATGEPQSLEEALGNKNWKSAMDDEYNALMQNKTWHLVPPQKESNSSPSPMVSEPSQQSKLEPVRCRPSPMALIRPRPGPSS</sequence>
<dbReference type="EMBL" id="LR862143">
    <property type="protein sequence ID" value="CAD1824304.1"/>
    <property type="molecule type" value="Genomic_DNA"/>
</dbReference>
<accession>A0A6V7P174</accession>
<dbReference type="AlphaFoldDB" id="A0A6V7P174"/>
<feature type="region of interest" description="Disordered" evidence="1">
    <location>
        <begin position="506"/>
        <end position="550"/>
    </location>
</feature>
<feature type="region of interest" description="Disordered" evidence="1">
    <location>
        <begin position="345"/>
        <end position="425"/>
    </location>
</feature>
<feature type="compositionally biased region" description="Gly residues" evidence="1">
    <location>
        <begin position="232"/>
        <end position="246"/>
    </location>
</feature>
<evidence type="ECO:0000313" key="2">
    <source>
        <dbReference type="EMBL" id="CAD1824304.1"/>
    </source>
</evidence>
<evidence type="ECO:0000256" key="1">
    <source>
        <dbReference type="SAM" id="MobiDB-lite"/>
    </source>
</evidence>
<reference evidence="2" key="1">
    <citation type="submission" date="2020-07" db="EMBL/GenBank/DDBJ databases">
        <authorList>
            <person name="Lin J."/>
        </authorList>
    </citation>
    <scope>NUCLEOTIDE SEQUENCE</scope>
</reference>
<gene>
    <name evidence="2" type="ORF">CB5_LOCUS7515</name>
</gene>
<proteinExistence type="predicted"/>
<name>A0A6V7P174_ANACO</name>